<dbReference type="GO" id="GO:0051287">
    <property type="term" value="F:NAD binding"/>
    <property type="evidence" value="ECO:0007669"/>
    <property type="project" value="InterPro"/>
</dbReference>
<dbReference type="FunFam" id="3.40.718.10:FF:000006">
    <property type="entry name" value="3-isopropylmalate dehydrogenase"/>
    <property type="match status" value="1"/>
</dbReference>
<keyword evidence="9 14" id="KW-0460">Magnesium</keyword>
<dbReference type="NCBIfam" id="TIGR00169">
    <property type="entry name" value="leuB"/>
    <property type="match status" value="1"/>
</dbReference>
<organism evidence="17 18">
    <name type="scientific">Aristophania vespae</name>
    <dbReference type="NCBI Taxonomy" id="2697033"/>
    <lineage>
        <taxon>Bacteria</taxon>
        <taxon>Pseudomonadati</taxon>
        <taxon>Pseudomonadota</taxon>
        <taxon>Alphaproteobacteria</taxon>
        <taxon>Acetobacterales</taxon>
        <taxon>Acetobacteraceae</taxon>
        <taxon>Aristophania</taxon>
    </lineage>
</organism>
<dbReference type="PANTHER" id="PTHR42979">
    <property type="entry name" value="3-ISOPROPYLMALATE DEHYDROGENASE"/>
    <property type="match status" value="1"/>
</dbReference>
<dbReference type="KEGG" id="bomb:GT348_05470"/>
<comment type="cofactor">
    <cofactor evidence="2">
        <name>Mn(2+)</name>
        <dbReference type="ChEBI" id="CHEBI:29035"/>
    </cofactor>
</comment>
<comment type="caution">
    <text evidence="14">Lacks conserved residue(s) required for the propagation of feature annotation.</text>
</comment>
<keyword evidence="13 14" id="KW-0100">Branched-chain amino acid biosynthesis</keyword>
<dbReference type="InterPro" id="IPR004429">
    <property type="entry name" value="Isopropylmalate_DH"/>
</dbReference>
<feature type="site" description="Important for catalysis" evidence="14">
    <location>
        <position position="141"/>
    </location>
</feature>
<evidence type="ECO:0000256" key="8">
    <source>
        <dbReference type="ARBA" id="ARBA00022723"/>
    </source>
</evidence>
<keyword evidence="14" id="KW-0963">Cytoplasm</keyword>
<feature type="binding site" evidence="14">
    <location>
        <position position="225"/>
    </location>
    <ligand>
        <name>Mg(2+)</name>
        <dbReference type="ChEBI" id="CHEBI:18420"/>
    </ligand>
</feature>
<name>A0A6P1NAT9_9PROT</name>
<evidence type="ECO:0000256" key="10">
    <source>
        <dbReference type="ARBA" id="ARBA00023002"/>
    </source>
</evidence>
<evidence type="ECO:0000256" key="5">
    <source>
        <dbReference type="ARBA" id="ARBA00011738"/>
    </source>
</evidence>
<dbReference type="UniPathway" id="UPA00048">
    <property type="reaction ID" value="UER00072"/>
</dbReference>
<dbReference type="Pfam" id="PF00180">
    <property type="entry name" value="Iso_dh"/>
    <property type="match status" value="1"/>
</dbReference>
<evidence type="ECO:0000256" key="7">
    <source>
        <dbReference type="ARBA" id="ARBA00022605"/>
    </source>
</evidence>
<evidence type="ECO:0000256" key="13">
    <source>
        <dbReference type="ARBA" id="ARBA00023304"/>
    </source>
</evidence>
<keyword evidence="11 14" id="KW-0520">NAD</keyword>
<feature type="binding site" evidence="14">
    <location>
        <position position="225"/>
    </location>
    <ligand>
        <name>substrate</name>
    </ligand>
</feature>
<proteinExistence type="inferred from homology"/>
<keyword evidence="8 14" id="KW-0479">Metal-binding</keyword>
<dbReference type="EC" id="1.1.1.85" evidence="14"/>
<feature type="binding site" evidence="14">
    <location>
        <position position="134"/>
    </location>
    <ligand>
        <name>substrate</name>
    </ligand>
</feature>
<evidence type="ECO:0000256" key="15">
    <source>
        <dbReference type="RuleBase" id="RU004445"/>
    </source>
</evidence>
<comment type="catalytic activity">
    <reaction evidence="1 14 15">
        <text>(2R,3S)-3-isopropylmalate + NAD(+) = 4-methyl-2-oxopentanoate + CO2 + NADH</text>
        <dbReference type="Rhea" id="RHEA:32271"/>
        <dbReference type="ChEBI" id="CHEBI:16526"/>
        <dbReference type="ChEBI" id="CHEBI:17865"/>
        <dbReference type="ChEBI" id="CHEBI:35121"/>
        <dbReference type="ChEBI" id="CHEBI:57540"/>
        <dbReference type="ChEBI" id="CHEBI:57945"/>
        <dbReference type="EC" id="1.1.1.85"/>
    </reaction>
</comment>
<evidence type="ECO:0000259" key="16">
    <source>
        <dbReference type="SMART" id="SM01329"/>
    </source>
</evidence>
<comment type="cofactor">
    <cofactor evidence="14 15">
        <name>Mg(2+)</name>
        <dbReference type="ChEBI" id="CHEBI:18420"/>
    </cofactor>
    <cofactor evidence="14 15">
        <name>Mn(2+)</name>
        <dbReference type="ChEBI" id="CHEBI:29035"/>
    </cofactor>
    <text evidence="14 15">Binds 1 Mg(2+) or Mn(2+) ion per subunit.</text>
</comment>
<feature type="binding site" evidence="14">
    <location>
        <begin position="288"/>
        <end position="300"/>
    </location>
    <ligand>
        <name>NAD(+)</name>
        <dbReference type="ChEBI" id="CHEBI:57540"/>
    </ligand>
</feature>
<keyword evidence="6 14" id="KW-0432">Leucine biosynthesis</keyword>
<dbReference type="GO" id="GO:0003862">
    <property type="term" value="F:3-isopropylmalate dehydrogenase activity"/>
    <property type="evidence" value="ECO:0007669"/>
    <property type="project" value="UniProtKB-UniRule"/>
</dbReference>
<feature type="binding site" evidence="14">
    <location>
        <position position="249"/>
    </location>
    <ligand>
        <name>Mg(2+)</name>
        <dbReference type="ChEBI" id="CHEBI:18420"/>
    </ligand>
</feature>
<comment type="subcellular location">
    <subcellularLocation>
        <location evidence="14">Cytoplasm</location>
    </subcellularLocation>
</comment>
<feature type="binding site" evidence="14">
    <location>
        <position position="253"/>
    </location>
    <ligand>
        <name>Mg(2+)</name>
        <dbReference type="ChEBI" id="CHEBI:18420"/>
    </ligand>
</feature>
<evidence type="ECO:0000256" key="4">
    <source>
        <dbReference type="ARBA" id="ARBA00008319"/>
    </source>
</evidence>
<dbReference type="RefSeq" id="WP_160618850.1">
    <property type="nucleotide sequence ID" value="NZ_CP047652.1"/>
</dbReference>
<evidence type="ECO:0000256" key="9">
    <source>
        <dbReference type="ARBA" id="ARBA00022842"/>
    </source>
</evidence>
<dbReference type="GO" id="GO:0000287">
    <property type="term" value="F:magnesium ion binding"/>
    <property type="evidence" value="ECO:0007669"/>
    <property type="project" value="InterPro"/>
</dbReference>
<keyword evidence="7 14" id="KW-0028">Amino-acid biosynthesis</keyword>
<comment type="subunit">
    <text evidence="5 14 15">Homodimer.</text>
</comment>
<evidence type="ECO:0000256" key="3">
    <source>
        <dbReference type="ARBA" id="ARBA00004762"/>
    </source>
</evidence>
<feature type="binding site" evidence="14">
    <location>
        <position position="96"/>
    </location>
    <ligand>
        <name>substrate</name>
    </ligand>
</feature>
<comment type="pathway">
    <text evidence="3 14 15">Amino-acid biosynthesis; L-leucine biosynthesis; L-leucine from 3-methyl-2-oxobutanoate: step 3/4.</text>
</comment>
<sequence length="367" mass="39973">MAHKLLLLPGDGIGPEIMAQAVKILNWLRDTRGLKLEMEEELVGGASLAVHNHPIRDEVIAKAKEVDAVLFGSVGDPKWKDVPFDRRPEVAILKLRKDLNLYANLRPAQLFDPLLSASALKPDVVRGLDLMIVRETVGGIYFGEPRGIKTLPDGSRVGINTEVYTTSEIERVARVAFELARLRQGRVCSVEKCNVMESGLLWKEVVTDLHQRDYKDVELSHMLADNCAMQLVRAPRQFDVIVTGNLFGDLLSDLASMLTGSLGMLPSATLGSVNENGKRAALYEPIHGSAPDIAGKNIANPLAQILSLAMLLRYSLKRLEDAALIELAVSKVLESGLRTADIATDGVKAVSTEEMGEAVLKTLAKLA</sequence>
<comment type="function">
    <text evidence="14 15">Catalyzes the oxidation of 3-carboxy-2-hydroxy-4-methylpentanoate (3-isopropylmalate) to 3-carboxy-4-methyl-2-oxopentanoate. The product decarboxylates to 4-methyl-2 oxopentanoate.</text>
</comment>
<dbReference type="Proteomes" id="UP000463975">
    <property type="component" value="Chromosome"/>
</dbReference>
<evidence type="ECO:0000313" key="18">
    <source>
        <dbReference type="Proteomes" id="UP000463975"/>
    </source>
</evidence>
<keyword evidence="10 14" id="KW-0560">Oxidoreductase</keyword>
<evidence type="ECO:0000256" key="1">
    <source>
        <dbReference type="ARBA" id="ARBA00000624"/>
    </source>
</evidence>
<dbReference type="Gene3D" id="3.40.718.10">
    <property type="entry name" value="Isopropylmalate Dehydrogenase"/>
    <property type="match status" value="1"/>
</dbReference>
<feature type="binding site" evidence="14">
    <location>
        <position position="106"/>
    </location>
    <ligand>
        <name>substrate</name>
    </ligand>
</feature>
<dbReference type="PROSITE" id="PS00470">
    <property type="entry name" value="IDH_IMDH"/>
    <property type="match status" value="1"/>
</dbReference>
<reference evidence="17 18" key="1">
    <citation type="submission" date="2020-01" db="EMBL/GenBank/DDBJ databases">
        <title>Genome sequencing of strain KACC 21507.</title>
        <authorList>
            <person name="Heo J."/>
            <person name="Kim S.-J."/>
            <person name="Kim J.-S."/>
            <person name="Hong S.-B."/>
            <person name="Kwon S.-W."/>
        </authorList>
    </citation>
    <scope>NUCLEOTIDE SEQUENCE [LARGE SCALE GENOMIC DNA]</scope>
    <source>
        <strain evidence="17 18">KACC 21507</strain>
    </source>
</reference>
<keyword evidence="18" id="KW-1185">Reference proteome</keyword>
<evidence type="ECO:0000256" key="11">
    <source>
        <dbReference type="ARBA" id="ARBA00023027"/>
    </source>
</evidence>
<dbReference type="GO" id="GO:0009098">
    <property type="term" value="P:L-leucine biosynthetic process"/>
    <property type="evidence" value="ECO:0007669"/>
    <property type="project" value="UniProtKB-UniRule"/>
</dbReference>
<dbReference type="PANTHER" id="PTHR42979:SF1">
    <property type="entry name" value="3-ISOPROPYLMALATE DEHYDROGENASE"/>
    <property type="match status" value="1"/>
</dbReference>
<dbReference type="GO" id="GO:0005829">
    <property type="term" value="C:cytosol"/>
    <property type="evidence" value="ECO:0007669"/>
    <property type="project" value="TreeGrafter"/>
</dbReference>
<feature type="domain" description="Isopropylmalate dehydrogenase-like" evidence="16">
    <location>
        <begin position="4"/>
        <end position="359"/>
    </location>
</feature>
<dbReference type="SMART" id="SM01329">
    <property type="entry name" value="Iso_dh"/>
    <property type="match status" value="1"/>
</dbReference>
<dbReference type="SUPFAM" id="SSF53659">
    <property type="entry name" value="Isocitrate/Isopropylmalate dehydrogenase-like"/>
    <property type="match status" value="1"/>
</dbReference>
<evidence type="ECO:0000256" key="14">
    <source>
        <dbReference type="HAMAP-Rule" id="MF_01033"/>
    </source>
</evidence>
<evidence type="ECO:0000313" key="17">
    <source>
        <dbReference type="EMBL" id="QHI95775.1"/>
    </source>
</evidence>
<dbReference type="HAMAP" id="MF_01033">
    <property type="entry name" value="LeuB_type1"/>
    <property type="match status" value="1"/>
</dbReference>
<accession>A0A6P1NAT9</accession>
<dbReference type="InterPro" id="IPR024084">
    <property type="entry name" value="IsoPropMal-DH-like_dom"/>
</dbReference>
<evidence type="ECO:0000256" key="12">
    <source>
        <dbReference type="ARBA" id="ARBA00023211"/>
    </source>
</evidence>
<evidence type="ECO:0000256" key="2">
    <source>
        <dbReference type="ARBA" id="ARBA00001936"/>
    </source>
</evidence>
<dbReference type="EMBL" id="CP047652">
    <property type="protein sequence ID" value="QHI95775.1"/>
    <property type="molecule type" value="Genomic_DNA"/>
</dbReference>
<protein>
    <recommendedName>
        <fullName evidence="14">3-isopropylmalate dehydrogenase</fullName>
        <ecNumber evidence="14">1.1.1.85</ecNumber>
    </recommendedName>
    <alternativeName>
        <fullName evidence="14">3-IPM-DH</fullName>
    </alternativeName>
    <alternativeName>
        <fullName evidence="14">Beta-IPM dehydrogenase</fullName>
        <shortName evidence="14">IMDH</shortName>
    </alternativeName>
</protein>
<comment type="similarity">
    <text evidence="4 14">Belongs to the isocitrate and isopropylmalate dehydrogenases family. LeuB type 1 subfamily.</text>
</comment>
<dbReference type="InterPro" id="IPR019818">
    <property type="entry name" value="IsoCit/isopropylmalate_DH_CS"/>
</dbReference>
<dbReference type="AlphaFoldDB" id="A0A6P1NAT9"/>
<evidence type="ECO:0000256" key="6">
    <source>
        <dbReference type="ARBA" id="ARBA00022430"/>
    </source>
</evidence>
<keyword evidence="12 14" id="KW-0464">Manganese</keyword>
<feature type="site" description="Important for catalysis" evidence="14">
    <location>
        <position position="192"/>
    </location>
</feature>
<gene>
    <name evidence="14 17" type="primary">leuB</name>
    <name evidence="17" type="ORF">GT348_05470</name>
</gene>